<evidence type="ECO:0000313" key="5">
    <source>
        <dbReference type="EMBL" id="KAK0703147.1"/>
    </source>
</evidence>
<dbReference type="AlphaFoldDB" id="A0AA40DJL5"/>
<proteinExistence type="predicted"/>
<feature type="DNA-binding region" description="HMG box" evidence="3">
    <location>
        <begin position="129"/>
        <end position="197"/>
    </location>
</feature>
<dbReference type="EMBL" id="JAUIRO010000008">
    <property type="protein sequence ID" value="KAK0703147.1"/>
    <property type="molecule type" value="Genomic_DNA"/>
</dbReference>
<organism evidence="5 6">
    <name type="scientific">Lasiosphaeria miniovina</name>
    <dbReference type="NCBI Taxonomy" id="1954250"/>
    <lineage>
        <taxon>Eukaryota</taxon>
        <taxon>Fungi</taxon>
        <taxon>Dikarya</taxon>
        <taxon>Ascomycota</taxon>
        <taxon>Pezizomycotina</taxon>
        <taxon>Sordariomycetes</taxon>
        <taxon>Sordariomycetidae</taxon>
        <taxon>Sordariales</taxon>
        <taxon>Lasiosphaeriaceae</taxon>
        <taxon>Lasiosphaeria</taxon>
    </lineage>
</organism>
<accession>A0AA40DJL5</accession>
<dbReference type="GO" id="GO:0030154">
    <property type="term" value="P:cell differentiation"/>
    <property type="evidence" value="ECO:0007669"/>
    <property type="project" value="TreeGrafter"/>
</dbReference>
<gene>
    <name evidence="5" type="ORF">B0T26DRAFT_876258</name>
</gene>
<reference evidence="5" key="1">
    <citation type="submission" date="2023-06" db="EMBL/GenBank/DDBJ databases">
        <title>Genome-scale phylogeny and comparative genomics of the fungal order Sordariales.</title>
        <authorList>
            <consortium name="Lawrence Berkeley National Laboratory"/>
            <person name="Hensen N."/>
            <person name="Bonometti L."/>
            <person name="Westerberg I."/>
            <person name="Brannstrom I.O."/>
            <person name="Guillou S."/>
            <person name="Cros-Aarteil S."/>
            <person name="Calhoun S."/>
            <person name="Haridas S."/>
            <person name="Kuo A."/>
            <person name="Mondo S."/>
            <person name="Pangilinan J."/>
            <person name="Riley R."/>
            <person name="LaButti K."/>
            <person name="Andreopoulos B."/>
            <person name="Lipzen A."/>
            <person name="Chen C."/>
            <person name="Yanf M."/>
            <person name="Daum C."/>
            <person name="Ng V."/>
            <person name="Clum A."/>
            <person name="Steindorff A."/>
            <person name="Ohm R."/>
            <person name="Martin F."/>
            <person name="Silar P."/>
            <person name="Natvig D."/>
            <person name="Lalanne C."/>
            <person name="Gautier V."/>
            <person name="Ament-velasquez S.L."/>
            <person name="Kruys A."/>
            <person name="Hutchinson M.I."/>
            <person name="Powell A.J."/>
            <person name="Barry K."/>
            <person name="Miller A.N."/>
            <person name="Grigoriev I.V."/>
            <person name="Debuchy R."/>
            <person name="Gladieux P."/>
            <person name="Thoren M.H."/>
            <person name="Johannesson H."/>
        </authorList>
    </citation>
    <scope>NUCLEOTIDE SEQUENCE</scope>
    <source>
        <strain evidence="5">SMH2392-1A</strain>
    </source>
</reference>
<name>A0AA40DJL5_9PEZI</name>
<dbReference type="PANTHER" id="PTHR10270:SF161">
    <property type="entry name" value="SEX-DETERMINING REGION Y PROTEIN"/>
    <property type="match status" value="1"/>
</dbReference>
<dbReference type="Pfam" id="PF00505">
    <property type="entry name" value="HMG_box"/>
    <property type="match status" value="1"/>
</dbReference>
<dbReference type="GO" id="GO:0001228">
    <property type="term" value="F:DNA-binding transcription activator activity, RNA polymerase II-specific"/>
    <property type="evidence" value="ECO:0007669"/>
    <property type="project" value="TreeGrafter"/>
</dbReference>
<comment type="caution">
    <text evidence="5">The sequence shown here is derived from an EMBL/GenBank/DDBJ whole genome shotgun (WGS) entry which is preliminary data.</text>
</comment>
<dbReference type="SMART" id="SM00398">
    <property type="entry name" value="HMG"/>
    <property type="match status" value="1"/>
</dbReference>
<dbReference type="CDD" id="cd01389">
    <property type="entry name" value="HMG-box_ROX1-like"/>
    <property type="match status" value="1"/>
</dbReference>
<evidence type="ECO:0000256" key="2">
    <source>
        <dbReference type="ARBA" id="ARBA00023163"/>
    </source>
</evidence>
<dbReference type="GO" id="GO:0005634">
    <property type="term" value="C:nucleus"/>
    <property type="evidence" value="ECO:0007669"/>
    <property type="project" value="UniProtKB-UniRule"/>
</dbReference>
<dbReference type="PANTHER" id="PTHR10270">
    <property type="entry name" value="SOX TRANSCRIPTION FACTOR"/>
    <property type="match status" value="1"/>
</dbReference>
<keyword evidence="1 3" id="KW-0238">DNA-binding</keyword>
<dbReference type="InterPro" id="IPR050140">
    <property type="entry name" value="SRY-related_HMG-box_TF-like"/>
</dbReference>
<dbReference type="Proteomes" id="UP001172101">
    <property type="component" value="Unassembled WGS sequence"/>
</dbReference>
<dbReference type="GeneID" id="85331364"/>
<keyword evidence="6" id="KW-1185">Reference proteome</keyword>
<dbReference type="SUPFAM" id="SSF47095">
    <property type="entry name" value="HMG-box"/>
    <property type="match status" value="1"/>
</dbReference>
<protein>
    <recommendedName>
        <fullName evidence="4">HMG box domain-containing protein</fullName>
    </recommendedName>
</protein>
<dbReference type="InterPro" id="IPR036910">
    <property type="entry name" value="HMG_box_dom_sf"/>
</dbReference>
<keyword evidence="2" id="KW-0804">Transcription</keyword>
<keyword evidence="3" id="KW-0539">Nucleus</keyword>
<evidence type="ECO:0000256" key="3">
    <source>
        <dbReference type="PROSITE-ProRule" id="PRU00267"/>
    </source>
</evidence>
<feature type="domain" description="HMG box" evidence="4">
    <location>
        <begin position="129"/>
        <end position="197"/>
    </location>
</feature>
<dbReference type="RefSeq" id="XP_060290006.1">
    <property type="nucleotide sequence ID" value="XM_060448094.1"/>
</dbReference>
<dbReference type="Gene3D" id="1.10.30.10">
    <property type="entry name" value="High mobility group box domain"/>
    <property type="match status" value="1"/>
</dbReference>
<sequence>MERAYNDAADGNTVDGNAGIGIIEANLPDFDRSNSVHPYDYAYSSPARTELNGHLVLAFNSVHTPLAIINAAIQAFKDDTSDEISVVSLPRGGISYICKTSEAMDLGQCPDQILQLSGKDLAKNDNCIVPRPRNCFILYRQWVGAKILAENPGLPASTISQVVSVLWRKESALIRQHFHGLAMQEEQIHRLSYPTYHYTPCMREKPRCVYTAGTDDGQPFNHVAGLTSFATYKSN</sequence>
<dbReference type="InterPro" id="IPR009071">
    <property type="entry name" value="HMG_box_dom"/>
</dbReference>
<evidence type="ECO:0000313" key="6">
    <source>
        <dbReference type="Proteomes" id="UP001172101"/>
    </source>
</evidence>
<evidence type="ECO:0000259" key="4">
    <source>
        <dbReference type="PROSITE" id="PS50118"/>
    </source>
</evidence>
<evidence type="ECO:0000256" key="1">
    <source>
        <dbReference type="ARBA" id="ARBA00023125"/>
    </source>
</evidence>
<dbReference type="GO" id="GO:0000978">
    <property type="term" value="F:RNA polymerase II cis-regulatory region sequence-specific DNA binding"/>
    <property type="evidence" value="ECO:0007669"/>
    <property type="project" value="TreeGrafter"/>
</dbReference>
<dbReference type="PROSITE" id="PS50118">
    <property type="entry name" value="HMG_BOX_2"/>
    <property type="match status" value="1"/>
</dbReference>